<gene>
    <name evidence="2" type="ORF">H5993_08255</name>
</gene>
<keyword evidence="3" id="KW-1185">Reference proteome</keyword>
<evidence type="ECO:0008006" key="4">
    <source>
        <dbReference type="Google" id="ProtNLM"/>
    </source>
</evidence>
<name>A0ABS2ERM6_9LACO</name>
<accession>A0ABS2ERM6</accession>
<evidence type="ECO:0000313" key="2">
    <source>
        <dbReference type="EMBL" id="MBM6754747.1"/>
    </source>
</evidence>
<reference evidence="2 3" key="1">
    <citation type="journal article" date="2021" name="Sci. Rep.">
        <title>The distribution of antibiotic resistance genes in chicken gut microbiota commensals.</title>
        <authorList>
            <person name="Juricova H."/>
            <person name="Matiasovicova J."/>
            <person name="Kubasova T."/>
            <person name="Cejkova D."/>
            <person name="Rychlik I."/>
        </authorList>
    </citation>
    <scope>NUCLEOTIDE SEQUENCE [LARGE SCALE GENOMIC DNA]</scope>
    <source>
        <strain evidence="2 3">An810</strain>
    </source>
</reference>
<organism evidence="2 3">
    <name type="scientific">Limosilactobacillus alvi</name>
    <dbReference type="NCBI Taxonomy" id="990412"/>
    <lineage>
        <taxon>Bacteria</taxon>
        <taxon>Bacillati</taxon>
        <taxon>Bacillota</taxon>
        <taxon>Bacilli</taxon>
        <taxon>Lactobacillales</taxon>
        <taxon>Lactobacillaceae</taxon>
        <taxon>Limosilactobacillus</taxon>
    </lineage>
</organism>
<sequence length="106" mass="12854">MIFHDLHIEYSVTVESFKQNVHYVIEQSKRRKMPVQIMDRNTCVALLFTDDAFNKWQTKIDQLEKRDQEFLKENKQLRKKVVQLEVENDKLQTVSDHIKDIRDTLY</sequence>
<dbReference type="EMBL" id="JACJJQ010000048">
    <property type="protein sequence ID" value="MBM6754747.1"/>
    <property type="molecule type" value="Genomic_DNA"/>
</dbReference>
<evidence type="ECO:0000256" key="1">
    <source>
        <dbReference type="SAM" id="Coils"/>
    </source>
</evidence>
<comment type="caution">
    <text evidence="2">The sequence shown here is derived from an EMBL/GenBank/DDBJ whole genome shotgun (WGS) entry which is preliminary data.</text>
</comment>
<dbReference type="RefSeq" id="WP_204776991.1">
    <property type="nucleotide sequence ID" value="NZ_JACJJQ010000048.1"/>
</dbReference>
<proteinExistence type="predicted"/>
<protein>
    <recommendedName>
        <fullName evidence="4">Antitoxin</fullName>
    </recommendedName>
</protein>
<feature type="coiled-coil region" evidence="1">
    <location>
        <begin position="60"/>
        <end position="94"/>
    </location>
</feature>
<dbReference type="Proteomes" id="UP000776629">
    <property type="component" value="Unassembled WGS sequence"/>
</dbReference>
<keyword evidence="1" id="KW-0175">Coiled coil</keyword>
<evidence type="ECO:0000313" key="3">
    <source>
        <dbReference type="Proteomes" id="UP000776629"/>
    </source>
</evidence>